<evidence type="ECO:0000313" key="1">
    <source>
        <dbReference type="EMBL" id="KKN46252.1"/>
    </source>
</evidence>
<comment type="caution">
    <text evidence="1">The sequence shown here is derived from an EMBL/GenBank/DDBJ whole genome shotgun (WGS) entry which is preliminary data.</text>
</comment>
<sequence>MTLKRPYLHIDSGQLAQSDVHFATLTRIAYHCSVENGCGSNSSCLECRRIFDRIGEEVNHRPMTLLELVVYGRRLLTVVQRKTEMGV</sequence>
<gene>
    <name evidence="1" type="ORF">LCGC14_0674590</name>
</gene>
<dbReference type="EMBL" id="LAZR01001339">
    <property type="protein sequence ID" value="KKN46252.1"/>
    <property type="molecule type" value="Genomic_DNA"/>
</dbReference>
<organism evidence="1">
    <name type="scientific">marine sediment metagenome</name>
    <dbReference type="NCBI Taxonomy" id="412755"/>
    <lineage>
        <taxon>unclassified sequences</taxon>
        <taxon>metagenomes</taxon>
        <taxon>ecological metagenomes</taxon>
    </lineage>
</organism>
<proteinExistence type="predicted"/>
<accession>A0A0F9RA47</accession>
<dbReference type="AlphaFoldDB" id="A0A0F9RA47"/>
<name>A0A0F9RA47_9ZZZZ</name>
<protein>
    <submittedName>
        <fullName evidence="1">Uncharacterized protein</fullName>
    </submittedName>
</protein>
<reference evidence="1" key="1">
    <citation type="journal article" date="2015" name="Nature">
        <title>Complex archaea that bridge the gap between prokaryotes and eukaryotes.</title>
        <authorList>
            <person name="Spang A."/>
            <person name="Saw J.H."/>
            <person name="Jorgensen S.L."/>
            <person name="Zaremba-Niedzwiedzka K."/>
            <person name="Martijn J."/>
            <person name="Lind A.E."/>
            <person name="van Eijk R."/>
            <person name="Schleper C."/>
            <person name="Guy L."/>
            <person name="Ettema T.J."/>
        </authorList>
    </citation>
    <scope>NUCLEOTIDE SEQUENCE</scope>
</reference>